<organism evidence="4 5">
    <name type="scientific">Maribacter orientalis</name>
    <dbReference type="NCBI Taxonomy" id="228957"/>
    <lineage>
        <taxon>Bacteria</taxon>
        <taxon>Pseudomonadati</taxon>
        <taxon>Bacteroidota</taxon>
        <taxon>Flavobacteriia</taxon>
        <taxon>Flavobacteriales</taxon>
        <taxon>Flavobacteriaceae</taxon>
        <taxon>Maribacter</taxon>
    </lineage>
</organism>
<dbReference type="Pfam" id="PF00534">
    <property type="entry name" value="Glycos_transf_1"/>
    <property type="match status" value="1"/>
</dbReference>
<dbReference type="SUPFAM" id="SSF53756">
    <property type="entry name" value="UDP-Glycosyltransferase/glycogen phosphorylase"/>
    <property type="match status" value="1"/>
</dbReference>
<dbReference type="Proteomes" id="UP000198990">
    <property type="component" value="Unassembled WGS sequence"/>
</dbReference>
<dbReference type="CDD" id="cd03820">
    <property type="entry name" value="GT4_AmsD-like"/>
    <property type="match status" value="1"/>
</dbReference>
<dbReference type="AlphaFoldDB" id="A0A1H7SHJ1"/>
<proteinExistence type="predicted"/>
<keyword evidence="1" id="KW-0472">Membrane</keyword>
<feature type="domain" description="Glycosyltransferase subfamily 4-like N-terminal" evidence="3">
    <location>
        <begin position="13"/>
        <end position="163"/>
    </location>
</feature>
<protein>
    <submittedName>
        <fullName evidence="4">Glycosyltransferase involved in cell wall bisynthesis</fullName>
    </submittedName>
</protein>
<evidence type="ECO:0000259" key="2">
    <source>
        <dbReference type="Pfam" id="PF00534"/>
    </source>
</evidence>
<accession>A0A1H7SHJ1</accession>
<evidence type="ECO:0000256" key="1">
    <source>
        <dbReference type="SAM" id="Phobius"/>
    </source>
</evidence>
<evidence type="ECO:0000259" key="3">
    <source>
        <dbReference type="Pfam" id="PF13439"/>
    </source>
</evidence>
<dbReference type="PANTHER" id="PTHR12526">
    <property type="entry name" value="GLYCOSYLTRANSFERASE"/>
    <property type="match status" value="1"/>
</dbReference>
<dbReference type="GO" id="GO:0016757">
    <property type="term" value="F:glycosyltransferase activity"/>
    <property type="evidence" value="ECO:0007669"/>
    <property type="project" value="InterPro"/>
</dbReference>
<keyword evidence="5" id="KW-1185">Reference proteome</keyword>
<sequence length="360" mass="41675">MKIDIIIGSLKGGGAERVVSTLANYFDDIGYEVRIFTFSEGDRYPLNKGIIRKRFHKKLLLFNYALIRALVYLIQFYRFKENRPNIICSHINFMAAVTIPLAKLYDIKVISSEHSNHKETALDWKKKIVWNFLYKYADAITVLTKYDLEFFKRRNKNVWVMHNPNSFQKINKQIKNRDKSILAIGDLNRYLVKGFDNLIDIAFEVNKYHPDWKFKIVGEGDEGKKILQDKVKELNLTDTILFTGYRSDIDQLLQHSSIFILCSRNEGMPMALIEATSQGIACIAYDCVSGPSDIIENKKNGVLVANQNKQEMSKQLMKVIEDEEYRNSLGNEALKTSVDFSIDKIGSQWETLFKEILKIK</sequence>
<keyword evidence="4" id="KW-0808">Transferase</keyword>
<dbReference type="RefSeq" id="WP_091624514.1">
    <property type="nucleotide sequence ID" value="NZ_FNZN01000005.1"/>
</dbReference>
<evidence type="ECO:0000313" key="4">
    <source>
        <dbReference type="EMBL" id="SEL71888.1"/>
    </source>
</evidence>
<dbReference type="Pfam" id="PF13439">
    <property type="entry name" value="Glyco_transf_4"/>
    <property type="match status" value="1"/>
</dbReference>
<dbReference type="PANTHER" id="PTHR12526:SF630">
    <property type="entry name" value="GLYCOSYLTRANSFERASE"/>
    <property type="match status" value="1"/>
</dbReference>
<keyword evidence="1" id="KW-1133">Transmembrane helix</keyword>
<evidence type="ECO:0000313" key="5">
    <source>
        <dbReference type="Proteomes" id="UP000198990"/>
    </source>
</evidence>
<name>A0A1H7SHJ1_9FLAO</name>
<dbReference type="STRING" id="228957.SAMN04488008_1059"/>
<reference evidence="5" key="1">
    <citation type="submission" date="2016-10" db="EMBL/GenBank/DDBJ databases">
        <authorList>
            <person name="Varghese N."/>
            <person name="Submissions S."/>
        </authorList>
    </citation>
    <scope>NUCLEOTIDE SEQUENCE [LARGE SCALE GENOMIC DNA]</scope>
    <source>
        <strain evidence="5">DSM 16471</strain>
    </source>
</reference>
<feature type="domain" description="Glycosyl transferase family 1" evidence="2">
    <location>
        <begin position="171"/>
        <end position="335"/>
    </location>
</feature>
<dbReference type="Gene3D" id="3.40.50.2000">
    <property type="entry name" value="Glycogen Phosphorylase B"/>
    <property type="match status" value="2"/>
</dbReference>
<keyword evidence="1" id="KW-0812">Transmembrane</keyword>
<dbReference type="InterPro" id="IPR001296">
    <property type="entry name" value="Glyco_trans_1"/>
</dbReference>
<dbReference type="EMBL" id="FNZN01000005">
    <property type="protein sequence ID" value="SEL71888.1"/>
    <property type="molecule type" value="Genomic_DNA"/>
</dbReference>
<dbReference type="InterPro" id="IPR028098">
    <property type="entry name" value="Glyco_trans_4-like_N"/>
</dbReference>
<dbReference type="OrthoDB" id="798298at2"/>
<feature type="transmembrane region" description="Helical" evidence="1">
    <location>
        <begin position="59"/>
        <end position="77"/>
    </location>
</feature>
<gene>
    <name evidence="4" type="ORF">SAMN04488008_1059</name>
</gene>